<sequence>MKSKRKTRKTHSSRSSSPDSESRSRSHKDKAKNSRKYDNDGSSQKRSSRRQSDHLKHPKVLRYDGKTSWLSFKRKFDSYQKVMNWSEDECKDYLLWSLKGKSLDFFTLTTTENERYSFRRLMKSLESRFGTKW</sequence>
<organism evidence="2 3">
    <name type="scientific">Dreissena polymorpha</name>
    <name type="common">Zebra mussel</name>
    <name type="synonym">Mytilus polymorpha</name>
    <dbReference type="NCBI Taxonomy" id="45954"/>
    <lineage>
        <taxon>Eukaryota</taxon>
        <taxon>Metazoa</taxon>
        <taxon>Spiralia</taxon>
        <taxon>Lophotrochozoa</taxon>
        <taxon>Mollusca</taxon>
        <taxon>Bivalvia</taxon>
        <taxon>Autobranchia</taxon>
        <taxon>Heteroconchia</taxon>
        <taxon>Euheterodonta</taxon>
        <taxon>Imparidentia</taxon>
        <taxon>Neoheterodontei</taxon>
        <taxon>Myida</taxon>
        <taxon>Dreissenoidea</taxon>
        <taxon>Dreissenidae</taxon>
        <taxon>Dreissena</taxon>
    </lineage>
</organism>
<feature type="region of interest" description="Disordered" evidence="1">
    <location>
        <begin position="1"/>
        <end position="59"/>
    </location>
</feature>
<accession>A0A9D4N478</accession>
<comment type="caution">
    <text evidence="2">The sequence shown here is derived from an EMBL/GenBank/DDBJ whole genome shotgun (WGS) entry which is preliminary data.</text>
</comment>
<proteinExistence type="predicted"/>
<feature type="compositionally biased region" description="Basic residues" evidence="1">
    <location>
        <begin position="1"/>
        <end position="12"/>
    </location>
</feature>
<evidence type="ECO:0000313" key="2">
    <source>
        <dbReference type="EMBL" id="KAH3886999.1"/>
    </source>
</evidence>
<dbReference type="EMBL" id="JAIWYP010000001">
    <property type="protein sequence ID" value="KAH3886999.1"/>
    <property type="molecule type" value="Genomic_DNA"/>
</dbReference>
<evidence type="ECO:0000256" key="1">
    <source>
        <dbReference type="SAM" id="MobiDB-lite"/>
    </source>
</evidence>
<reference evidence="2" key="2">
    <citation type="submission" date="2020-11" db="EMBL/GenBank/DDBJ databases">
        <authorList>
            <person name="McCartney M.A."/>
            <person name="Auch B."/>
            <person name="Kono T."/>
            <person name="Mallez S."/>
            <person name="Becker A."/>
            <person name="Gohl D.M."/>
            <person name="Silverstein K.A.T."/>
            <person name="Koren S."/>
            <person name="Bechman K.B."/>
            <person name="Herman A."/>
            <person name="Abrahante J.E."/>
            <person name="Garbe J."/>
        </authorList>
    </citation>
    <scope>NUCLEOTIDE SEQUENCE</scope>
    <source>
        <strain evidence="2">Duluth1</strain>
        <tissue evidence="2">Whole animal</tissue>
    </source>
</reference>
<dbReference type="AlphaFoldDB" id="A0A9D4N478"/>
<reference evidence="2" key="1">
    <citation type="journal article" date="2019" name="bioRxiv">
        <title>The Genome of the Zebra Mussel, Dreissena polymorpha: A Resource for Invasive Species Research.</title>
        <authorList>
            <person name="McCartney M.A."/>
            <person name="Auch B."/>
            <person name="Kono T."/>
            <person name="Mallez S."/>
            <person name="Zhang Y."/>
            <person name="Obille A."/>
            <person name="Becker A."/>
            <person name="Abrahante J.E."/>
            <person name="Garbe J."/>
            <person name="Badalamenti J.P."/>
            <person name="Herman A."/>
            <person name="Mangelson H."/>
            <person name="Liachko I."/>
            <person name="Sullivan S."/>
            <person name="Sone E.D."/>
            <person name="Koren S."/>
            <person name="Silverstein K.A.T."/>
            <person name="Beckman K.B."/>
            <person name="Gohl D.M."/>
        </authorList>
    </citation>
    <scope>NUCLEOTIDE SEQUENCE</scope>
    <source>
        <strain evidence="2">Duluth1</strain>
        <tissue evidence="2">Whole animal</tissue>
    </source>
</reference>
<dbReference type="Proteomes" id="UP000828390">
    <property type="component" value="Unassembled WGS sequence"/>
</dbReference>
<evidence type="ECO:0000313" key="3">
    <source>
        <dbReference type="Proteomes" id="UP000828390"/>
    </source>
</evidence>
<feature type="compositionally biased region" description="Basic and acidic residues" evidence="1">
    <location>
        <begin position="50"/>
        <end position="59"/>
    </location>
</feature>
<name>A0A9D4N478_DREPO</name>
<keyword evidence="3" id="KW-1185">Reference proteome</keyword>
<protein>
    <submittedName>
        <fullName evidence="2">Uncharacterized protein</fullName>
    </submittedName>
</protein>
<gene>
    <name evidence="2" type="ORF">DPMN_011012</name>
</gene>